<dbReference type="PANTHER" id="PTHR36440:SF1">
    <property type="entry name" value="PUTATIVE (AFU_ORTHOLOGUE AFUA_8G07350)-RELATED"/>
    <property type="match status" value="1"/>
</dbReference>
<evidence type="ECO:0000313" key="2">
    <source>
        <dbReference type="EMBL" id="MBG9376654.1"/>
    </source>
</evidence>
<dbReference type="InterPro" id="IPR014710">
    <property type="entry name" value="RmlC-like_jellyroll"/>
</dbReference>
<name>A0A931E7L7_9BACT</name>
<keyword evidence="3" id="KW-1185">Reference proteome</keyword>
<dbReference type="Proteomes" id="UP000628448">
    <property type="component" value="Unassembled WGS sequence"/>
</dbReference>
<comment type="caution">
    <text evidence="2">The sequence shown here is derived from an EMBL/GenBank/DDBJ whole genome shotgun (WGS) entry which is preliminary data.</text>
</comment>
<sequence length="180" mass="20375">MAYQNQVIYNPENKQQITFIQTAAGTGGALLEMVSVWGAHSPQPPLHYHPFQSEEFYVTSGTLTVRIGNDIKVLQKGDCIHIPKHEPHAMWNSGNANAVANWKVTPALNTEYLFECASRIAMDNAQKQQSTSLLQKLRLAKDYRNSFRLAKPSYKLQSVIFFLITPFICNSNLHCKNYTD</sequence>
<reference evidence="2" key="1">
    <citation type="submission" date="2020-11" db="EMBL/GenBank/DDBJ databases">
        <title>Bacterial whole genome sequence for Panacibacter sp. DH6.</title>
        <authorList>
            <person name="Le V."/>
            <person name="Ko S."/>
            <person name="Ahn C.-Y."/>
            <person name="Oh H.-M."/>
        </authorList>
    </citation>
    <scope>NUCLEOTIDE SEQUENCE</scope>
    <source>
        <strain evidence="2">DH6</strain>
    </source>
</reference>
<evidence type="ECO:0000259" key="1">
    <source>
        <dbReference type="Pfam" id="PF07883"/>
    </source>
</evidence>
<dbReference type="PANTHER" id="PTHR36440">
    <property type="entry name" value="PUTATIVE (AFU_ORTHOLOGUE AFUA_8G07350)-RELATED"/>
    <property type="match status" value="1"/>
</dbReference>
<dbReference type="Pfam" id="PF07883">
    <property type="entry name" value="Cupin_2"/>
    <property type="match status" value="1"/>
</dbReference>
<dbReference type="InterPro" id="IPR011051">
    <property type="entry name" value="RmlC_Cupin_sf"/>
</dbReference>
<protein>
    <submittedName>
        <fullName evidence="2">Cupin domain-containing protein</fullName>
    </submittedName>
</protein>
<feature type="domain" description="Cupin type-2" evidence="1">
    <location>
        <begin position="43"/>
        <end position="99"/>
    </location>
</feature>
<dbReference type="RefSeq" id="WP_196990656.1">
    <property type="nucleotide sequence ID" value="NZ_JADWYR010000001.1"/>
</dbReference>
<dbReference type="SUPFAM" id="SSF51182">
    <property type="entry name" value="RmlC-like cupins"/>
    <property type="match status" value="1"/>
</dbReference>
<dbReference type="AlphaFoldDB" id="A0A931E7L7"/>
<gene>
    <name evidence="2" type="ORF">I5907_10435</name>
</gene>
<dbReference type="InterPro" id="IPR053146">
    <property type="entry name" value="QDO-like"/>
</dbReference>
<evidence type="ECO:0000313" key="3">
    <source>
        <dbReference type="Proteomes" id="UP000628448"/>
    </source>
</evidence>
<accession>A0A931E7L7</accession>
<dbReference type="EMBL" id="JADWYR010000001">
    <property type="protein sequence ID" value="MBG9376654.1"/>
    <property type="molecule type" value="Genomic_DNA"/>
</dbReference>
<organism evidence="2 3">
    <name type="scientific">Panacibacter microcysteis</name>
    <dbReference type="NCBI Taxonomy" id="2793269"/>
    <lineage>
        <taxon>Bacteria</taxon>
        <taxon>Pseudomonadati</taxon>
        <taxon>Bacteroidota</taxon>
        <taxon>Chitinophagia</taxon>
        <taxon>Chitinophagales</taxon>
        <taxon>Chitinophagaceae</taxon>
        <taxon>Panacibacter</taxon>
    </lineage>
</organism>
<dbReference type="InterPro" id="IPR013096">
    <property type="entry name" value="Cupin_2"/>
</dbReference>
<proteinExistence type="predicted"/>
<dbReference type="Gene3D" id="2.60.120.10">
    <property type="entry name" value="Jelly Rolls"/>
    <property type="match status" value="1"/>
</dbReference>